<evidence type="ECO:0000313" key="18">
    <source>
        <dbReference type="EMBL" id="OGE26852.1"/>
    </source>
</evidence>
<dbReference type="EC" id="5.6.2.4" evidence="13"/>
<keyword evidence="3 15" id="KW-0547">Nucleotide-binding</keyword>
<keyword evidence="7" id="KW-0269">Exonuclease</keyword>
<keyword evidence="6 15" id="KW-0347">Helicase</keyword>
<keyword evidence="5 15" id="KW-0378">Hydrolase</keyword>
<comment type="catalytic activity">
    <reaction evidence="14">
        <text>ATP + H2O = ADP + phosphate + H(+)</text>
        <dbReference type="Rhea" id="RHEA:13065"/>
        <dbReference type="ChEBI" id="CHEBI:15377"/>
        <dbReference type="ChEBI" id="CHEBI:15378"/>
        <dbReference type="ChEBI" id="CHEBI:30616"/>
        <dbReference type="ChEBI" id="CHEBI:43474"/>
        <dbReference type="ChEBI" id="CHEBI:456216"/>
        <dbReference type="EC" id="5.6.2.4"/>
    </reaction>
</comment>
<feature type="binding site" evidence="15">
    <location>
        <begin position="32"/>
        <end position="39"/>
    </location>
    <ligand>
        <name>ATP</name>
        <dbReference type="ChEBI" id="CHEBI:30616"/>
    </ligand>
</feature>
<dbReference type="Gene3D" id="1.10.486.10">
    <property type="entry name" value="PCRA, domain 4"/>
    <property type="match status" value="1"/>
</dbReference>
<reference evidence="18 19" key="1">
    <citation type="journal article" date="2016" name="Nat. Commun.">
        <title>Thousands of microbial genomes shed light on interconnected biogeochemical processes in an aquifer system.</title>
        <authorList>
            <person name="Anantharaman K."/>
            <person name="Brown C.T."/>
            <person name="Hug L.A."/>
            <person name="Sharon I."/>
            <person name="Castelle C.J."/>
            <person name="Probst A.J."/>
            <person name="Thomas B.C."/>
            <person name="Singh A."/>
            <person name="Wilkins M.J."/>
            <person name="Karaoz U."/>
            <person name="Brodie E.L."/>
            <person name="Williams K.H."/>
            <person name="Hubbard S.S."/>
            <person name="Banfield J.F."/>
        </authorList>
    </citation>
    <scope>NUCLEOTIDE SEQUENCE [LARGE SCALE GENOMIC DNA]</scope>
</reference>
<sequence>MTTNEFKKAYKNLNSAQKLAVDEIEGPIMVIAGPGTGKTEVLTLRIVNILLNSQVNPENILALTFSESASFEMRSRLSEIIGTPAFRVEVVTFHSFSNGVIKNYPDEFPLLLSSENITETEQIELIEKIINQLDLKLLRPFGDPVYYLKDILGAINDLKKEGVTPEKLKDSINKQKKDFEEIEDIYYEKGKYKGEMKGKYADLKKDIEKVEEFFSIFDSYQKILAEEKKYDFNDMLLEVIKALELNKSLLLRLQEKYQYILIDEHQDTNAAQNRLMELILSFYKNPNIFVVGDEKQAIYRFQGASLENFLYFRKIYPSVKLINLQENYRSHQLILNAAGSLIAKNISANILPQKKLRANCDTKAQKIKLAAVSSYDSEYEYIASDIKEKITKGFNPSEIAVLARRNSDLIPLARSLNRLGIKFIIQSDQNILNDLEIQKLILIFQSIANPMDESLLIKMLHVNFLKIDPFDVYKLIGNSKKQKKAFSKVIEKINKRIIKELDLKQAVVLSSLYSKYKNWICENDNVPFDNLFIKVVNESGFKEFILKSSDRYQLLNRLNGLFDEIKLRLYKNPKFNLIEFINLLQIVEKHKVALRTKIEHSREEGIRLLTVHKSKGLEFEWVYIINCFDGRWGNSRKRGAKIKLPWKYLGADVKAEISFEEIEDERRLFYVAMTRAKRGITLTFSKFGIDGKEQLPSQFIEEIESEFTEIIDTSKFEKSFDKAQIFDLTASAKLDPKNKEYLKQLFYEKGLSVTGLGNFLTCPWKYFFRNLISLPDVKNKSLILGTAIHATLDSFIKFRRTKSLNEQYLIDKFRELLEKEAISDEDRIELLKKGERALKLFYEKIIPTWTENIQSEMNIKGVKLSEGIILNGRLDMIEQLSKTGSVRVHDFKTGKIKSRSQIDGTRADSKYNYKRQLVFYRVLLDRYKEGLFKMREGAIDFVEPNGKGDFKSEIFSITEEDVRELESVIKSVGSQIINLTFWEQKCGDDNCEDCRLKEMVFNLPA</sequence>
<evidence type="ECO:0000256" key="15">
    <source>
        <dbReference type="PROSITE-ProRule" id="PRU00560"/>
    </source>
</evidence>
<dbReference type="Proteomes" id="UP000177042">
    <property type="component" value="Unassembled WGS sequence"/>
</dbReference>
<dbReference type="InterPro" id="IPR027417">
    <property type="entry name" value="P-loop_NTPase"/>
</dbReference>
<evidence type="ECO:0000256" key="9">
    <source>
        <dbReference type="ARBA" id="ARBA00023125"/>
    </source>
</evidence>
<dbReference type="Pfam" id="PF12705">
    <property type="entry name" value="PDDEXK_1"/>
    <property type="match status" value="1"/>
</dbReference>
<dbReference type="InterPro" id="IPR014016">
    <property type="entry name" value="UvrD-like_ATP-bd"/>
</dbReference>
<evidence type="ECO:0000256" key="10">
    <source>
        <dbReference type="ARBA" id="ARBA00023204"/>
    </source>
</evidence>
<accession>A0A1F5JE49</accession>
<evidence type="ECO:0000256" key="8">
    <source>
        <dbReference type="ARBA" id="ARBA00022840"/>
    </source>
</evidence>
<dbReference type="PANTHER" id="PTHR11070:SF67">
    <property type="entry name" value="DNA 3'-5' HELICASE"/>
    <property type="match status" value="1"/>
</dbReference>
<evidence type="ECO:0000256" key="14">
    <source>
        <dbReference type="ARBA" id="ARBA00048988"/>
    </source>
</evidence>
<evidence type="ECO:0000256" key="11">
    <source>
        <dbReference type="ARBA" id="ARBA00023235"/>
    </source>
</evidence>
<dbReference type="Gene3D" id="3.90.320.10">
    <property type="match status" value="1"/>
</dbReference>
<dbReference type="GO" id="GO:0004527">
    <property type="term" value="F:exonuclease activity"/>
    <property type="evidence" value="ECO:0007669"/>
    <property type="project" value="UniProtKB-KW"/>
</dbReference>
<feature type="domain" description="UvrD-like helicase C-terminal" evidence="17">
    <location>
        <begin position="332"/>
        <end position="616"/>
    </location>
</feature>
<dbReference type="PROSITE" id="PS51198">
    <property type="entry name" value="UVRD_HELICASE_ATP_BIND"/>
    <property type="match status" value="1"/>
</dbReference>
<organism evidence="18 19">
    <name type="scientific">Candidatus Daviesbacteria bacterium RIFCSPHIGHO2_02_FULL_39_12</name>
    <dbReference type="NCBI Taxonomy" id="1797770"/>
    <lineage>
        <taxon>Bacteria</taxon>
        <taxon>Candidatus Daviesiibacteriota</taxon>
    </lineage>
</organism>
<comment type="similarity">
    <text evidence="1">Belongs to the helicase family. UvrD subfamily.</text>
</comment>
<evidence type="ECO:0000256" key="13">
    <source>
        <dbReference type="ARBA" id="ARBA00034808"/>
    </source>
</evidence>
<evidence type="ECO:0000256" key="2">
    <source>
        <dbReference type="ARBA" id="ARBA00022722"/>
    </source>
</evidence>
<keyword evidence="2" id="KW-0540">Nuclease</keyword>
<evidence type="ECO:0000313" key="19">
    <source>
        <dbReference type="Proteomes" id="UP000177042"/>
    </source>
</evidence>
<dbReference type="Pfam" id="PF00580">
    <property type="entry name" value="UvrD-helicase"/>
    <property type="match status" value="1"/>
</dbReference>
<evidence type="ECO:0000259" key="17">
    <source>
        <dbReference type="PROSITE" id="PS51217"/>
    </source>
</evidence>
<evidence type="ECO:0000256" key="5">
    <source>
        <dbReference type="ARBA" id="ARBA00022801"/>
    </source>
</evidence>
<proteinExistence type="inferred from homology"/>
<evidence type="ECO:0000259" key="16">
    <source>
        <dbReference type="PROSITE" id="PS51198"/>
    </source>
</evidence>
<gene>
    <name evidence="18" type="ORF">A3C26_03035</name>
</gene>
<dbReference type="CDD" id="cd17932">
    <property type="entry name" value="DEXQc_UvrD"/>
    <property type="match status" value="1"/>
</dbReference>
<evidence type="ECO:0000256" key="12">
    <source>
        <dbReference type="ARBA" id="ARBA00034617"/>
    </source>
</evidence>
<protein>
    <recommendedName>
        <fullName evidence="13">DNA 3'-5' helicase</fullName>
        <ecNumber evidence="13">5.6.2.4</ecNumber>
    </recommendedName>
</protein>
<dbReference type="GO" id="GO:0000725">
    <property type="term" value="P:recombinational repair"/>
    <property type="evidence" value="ECO:0007669"/>
    <property type="project" value="TreeGrafter"/>
</dbReference>
<dbReference type="GO" id="GO:0005829">
    <property type="term" value="C:cytosol"/>
    <property type="evidence" value="ECO:0007669"/>
    <property type="project" value="TreeGrafter"/>
</dbReference>
<keyword evidence="4" id="KW-0227">DNA damage</keyword>
<feature type="domain" description="UvrD-like helicase ATP-binding" evidence="16">
    <location>
        <begin position="11"/>
        <end position="331"/>
    </location>
</feature>
<dbReference type="PANTHER" id="PTHR11070">
    <property type="entry name" value="UVRD / RECB / PCRA DNA HELICASE FAMILY MEMBER"/>
    <property type="match status" value="1"/>
</dbReference>
<keyword evidence="9" id="KW-0238">DNA-binding</keyword>
<dbReference type="SUPFAM" id="SSF52540">
    <property type="entry name" value="P-loop containing nucleoside triphosphate hydrolases"/>
    <property type="match status" value="1"/>
</dbReference>
<dbReference type="Gene3D" id="3.40.50.300">
    <property type="entry name" value="P-loop containing nucleotide triphosphate hydrolases"/>
    <property type="match status" value="2"/>
</dbReference>
<dbReference type="Pfam" id="PF13361">
    <property type="entry name" value="UvrD_C"/>
    <property type="match status" value="1"/>
</dbReference>
<keyword evidence="11" id="KW-0413">Isomerase</keyword>
<dbReference type="GO" id="GO:0043138">
    <property type="term" value="F:3'-5' DNA helicase activity"/>
    <property type="evidence" value="ECO:0007669"/>
    <property type="project" value="UniProtKB-EC"/>
</dbReference>
<dbReference type="Gene3D" id="1.10.10.160">
    <property type="match status" value="1"/>
</dbReference>
<dbReference type="AlphaFoldDB" id="A0A1F5JE49"/>
<keyword evidence="8 15" id="KW-0067">ATP-binding</keyword>
<evidence type="ECO:0000256" key="3">
    <source>
        <dbReference type="ARBA" id="ARBA00022741"/>
    </source>
</evidence>
<comment type="caution">
    <text evidence="18">The sequence shown here is derived from an EMBL/GenBank/DDBJ whole genome shotgun (WGS) entry which is preliminary data.</text>
</comment>
<name>A0A1F5JE49_9BACT</name>
<dbReference type="GO" id="GO:0003677">
    <property type="term" value="F:DNA binding"/>
    <property type="evidence" value="ECO:0007669"/>
    <property type="project" value="UniProtKB-KW"/>
</dbReference>
<dbReference type="InterPro" id="IPR000212">
    <property type="entry name" value="DNA_helicase_UvrD/REP"/>
</dbReference>
<dbReference type="GO" id="GO:0005524">
    <property type="term" value="F:ATP binding"/>
    <property type="evidence" value="ECO:0007669"/>
    <property type="project" value="UniProtKB-UniRule"/>
</dbReference>
<dbReference type="InterPro" id="IPR014017">
    <property type="entry name" value="DNA_helicase_UvrD-like_C"/>
</dbReference>
<dbReference type="EMBL" id="MFCX01000002">
    <property type="protein sequence ID" value="OGE26852.1"/>
    <property type="molecule type" value="Genomic_DNA"/>
</dbReference>
<dbReference type="InterPro" id="IPR011604">
    <property type="entry name" value="PDDEXK-like_dom_sf"/>
</dbReference>
<keyword evidence="10" id="KW-0234">DNA repair</keyword>
<evidence type="ECO:0000256" key="7">
    <source>
        <dbReference type="ARBA" id="ARBA00022839"/>
    </source>
</evidence>
<evidence type="ECO:0000256" key="1">
    <source>
        <dbReference type="ARBA" id="ARBA00009922"/>
    </source>
</evidence>
<dbReference type="PROSITE" id="PS51217">
    <property type="entry name" value="UVRD_HELICASE_CTER"/>
    <property type="match status" value="1"/>
</dbReference>
<comment type="catalytic activity">
    <reaction evidence="12">
        <text>Couples ATP hydrolysis with the unwinding of duplex DNA by translocating in the 3'-5' direction.</text>
        <dbReference type="EC" id="5.6.2.4"/>
    </reaction>
</comment>
<dbReference type="InterPro" id="IPR038726">
    <property type="entry name" value="PDDEXK_AddAB-type"/>
</dbReference>
<evidence type="ECO:0000256" key="4">
    <source>
        <dbReference type="ARBA" id="ARBA00022763"/>
    </source>
</evidence>
<dbReference type="InterPro" id="IPR013986">
    <property type="entry name" value="DExx_box_DNA_helicase_dom_sf"/>
</dbReference>
<evidence type="ECO:0000256" key="6">
    <source>
        <dbReference type="ARBA" id="ARBA00022806"/>
    </source>
</evidence>